<dbReference type="GO" id="GO:1901137">
    <property type="term" value="P:carbohydrate derivative biosynthetic process"/>
    <property type="evidence" value="ECO:0007669"/>
    <property type="project" value="UniProtKB-ARBA"/>
</dbReference>
<feature type="domain" description="Glycosyltransferase subfamily 4-like N-terminal" evidence="6">
    <location>
        <begin position="24"/>
        <end position="201"/>
    </location>
</feature>
<keyword evidence="3 7" id="KW-0808">Transferase</keyword>
<feature type="compositionally biased region" description="Low complexity" evidence="4">
    <location>
        <begin position="213"/>
        <end position="236"/>
    </location>
</feature>
<dbReference type="GO" id="GO:0016757">
    <property type="term" value="F:glycosyltransferase activity"/>
    <property type="evidence" value="ECO:0007669"/>
    <property type="project" value="UniProtKB-KW"/>
</dbReference>
<evidence type="ECO:0000256" key="4">
    <source>
        <dbReference type="SAM" id="MobiDB-lite"/>
    </source>
</evidence>
<dbReference type="EMBL" id="CP158281">
    <property type="protein sequence ID" value="XBV90774.1"/>
    <property type="molecule type" value="Genomic_DNA"/>
</dbReference>
<evidence type="ECO:0000256" key="3">
    <source>
        <dbReference type="ARBA" id="ARBA00022679"/>
    </source>
</evidence>
<reference evidence="7" key="1">
    <citation type="submission" date="2024-06" db="EMBL/GenBank/DDBJ databases">
        <title>Brevibacterium koreense sp. nov., isolated from jogae-jeotgal, a Korean fermented seafood.</title>
        <authorList>
            <person name="Whon T.W."/>
            <person name="Nam S."/>
            <person name="Kim Y."/>
        </authorList>
    </citation>
    <scope>NUCLEOTIDE SEQUENCE</scope>
    <source>
        <strain evidence="7">CBA3109</strain>
    </source>
</reference>
<feature type="region of interest" description="Disordered" evidence="4">
    <location>
        <begin position="208"/>
        <end position="236"/>
    </location>
</feature>
<protein>
    <recommendedName>
        <fullName evidence="1">D-inositol 3-phosphate glycosyltransferase</fullName>
    </recommendedName>
</protein>
<dbReference type="AlphaFoldDB" id="A0AAU7US88"/>
<dbReference type="Gene3D" id="3.40.50.2000">
    <property type="entry name" value="Glycogen Phosphorylase B"/>
    <property type="match status" value="2"/>
</dbReference>
<dbReference type="PANTHER" id="PTHR45947:SF3">
    <property type="entry name" value="SULFOQUINOVOSYL TRANSFERASE SQD2"/>
    <property type="match status" value="1"/>
</dbReference>
<dbReference type="InterPro" id="IPR001296">
    <property type="entry name" value="Glyco_trans_1"/>
</dbReference>
<sequence length="424" mass="45923">MLSAHSHTPARRILIPTETYAPEVNGAAKFAERLAAGLAARGNDVHVACPSATGKASVSTEEGVTVHRLTSHRWPLHPTWTICMPWETKPELSRLLDSLQPDVVHTQAHFVIGRYAFSEASKRGIPVVATNHFMPDNVRPYVRAPKALLDGGTAVAWWDLRRKFQSADFITVPTQLAADLLTQNGFSSPIRAVSCGIDLERFTHLRDDRAGLPETASPEPPTATERTAASSDAEAAATPPRVLFVGRLSSEKHAADIVEAVAKTDPALGLEADIVGGGDQEEPLKELAAELGIADRVHVLGKISDKELMNAYQRCTFFCMPSTAELQSIATLEALASRKPVVLADAVALPHLVRDGINGFLFPPRDIEELASRFTQICELSDTNLDTMARASLDVVAKHDIEYTLDTFESIYSKVIAEGLDAAV</sequence>
<organism evidence="7">
    <name type="scientific">Brevibacterium koreense</name>
    <dbReference type="NCBI Taxonomy" id="3140787"/>
    <lineage>
        <taxon>Bacteria</taxon>
        <taxon>Bacillati</taxon>
        <taxon>Actinomycetota</taxon>
        <taxon>Actinomycetes</taxon>
        <taxon>Micrococcales</taxon>
        <taxon>Brevibacteriaceae</taxon>
        <taxon>Brevibacterium</taxon>
    </lineage>
</organism>
<dbReference type="Pfam" id="PF00534">
    <property type="entry name" value="Glycos_transf_1"/>
    <property type="match status" value="1"/>
</dbReference>
<dbReference type="InterPro" id="IPR050194">
    <property type="entry name" value="Glycosyltransferase_grp1"/>
</dbReference>
<name>A0AAU7US88_9MICO</name>
<evidence type="ECO:0000259" key="5">
    <source>
        <dbReference type="Pfam" id="PF00534"/>
    </source>
</evidence>
<keyword evidence="2 7" id="KW-0328">Glycosyltransferase</keyword>
<dbReference type="SUPFAM" id="SSF53756">
    <property type="entry name" value="UDP-Glycosyltransferase/glycogen phosphorylase"/>
    <property type="match status" value="1"/>
</dbReference>
<evidence type="ECO:0000256" key="1">
    <source>
        <dbReference type="ARBA" id="ARBA00021292"/>
    </source>
</evidence>
<evidence type="ECO:0000259" key="6">
    <source>
        <dbReference type="Pfam" id="PF13439"/>
    </source>
</evidence>
<proteinExistence type="predicted"/>
<dbReference type="KEGG" id="bkr:AAFP32_07775"/>
<evidence type="ECO:0000256" key="2">
    <source>
        <dbReference type="ARBA" id="ARBA00022676"/>
    </source>
</evidence>
<evidence type="ECO:0000313" key="7">
    <source>
        <dbReference type="EMBL" id="XBV90774.1"/>
    </source>
</evidence>
<dbReference type="Pfam" id="PF13439">
    <property type="entry name" value="Glyco_transf_4"/>
    <property type="match status" value="1"/>
</dbReference>
<dbReference type="PANTHER" id="PTHR45947">
    <property type="entry name" value="SULFOQUINOVOSYL TRANSFERASE SQD2"/>
    <property type="match status" value="1"/>
</dbReference>
<feature type="domain" description="Glycosyl transferase family 1" evidence="5">
    <location>
        <begin position="234"/>
        <end position="383"/>
    </location>
</feature>
<accession>A0AAU7US88</accession>
<dbReference type="InterPro" id="IPR028098">
    <property type="entry name" value="Glyco_trans_4-like_N"/>
</dbReference>
<gene>
    <name evidence="7" type="ORF">AAFP32_07775</name>
</gene>